<dbReference type="EMBL" id="OX336137">
    <property type="protein sequence ID" value="CAI2718334.1"/>
    <property type="molecule type" value="Genomic_DNA"/>
</dbReference>
<name>A0ABM9HE03_9BACT</name>
<protein>
    <submittedName>
        <fullName evidence="1">Uncharacterized protein</fullName>
    </submittedName>
</protein>
<reference evidence="1 2" key="1">
    <citation type="submission" date="2022-09" db="EMBL/GenBank/DDBJ databases">
        <authorList>
            <person name="Kop L."/>
        </authorList>
    </citation>
    <scope>NUCLEOTIDE SEQUENCE [LARGE SCALE GENOMIC DNA]</scope>
    <source>
        <strain evidence="1 2">347</strain>
    </source>
</reference>
<evidence type="ECO:0000313" key="1">
    <source>
        <dbReference type="EMBL" id="CAI2718334.1"/>
    </source>
</evidence>
<sequence>MGMEGKCIIPSLGSHNIYYVN</sequence>
<organism evidence="1 2">
    <name type="scientific">Nitrospina watsonii</name>
    <dbReference type="NCBI Taxonomy" id="1323948"/>
    <lineage>
        <taxon>Bacteria</taxon>
        <taxon>Pseudomonadati</taxon>
        <taxon>Nitrospinota/Tectimicrobiota group</taxon>
        <taxon>Nitrospinota</taxon>
        <taxon>Nitrospinia</taxon>
        <taxon>Nitrospinales</taxon>
        <taxon>Nitrospinaceae</taxon>
        <taxon>Nitrospina</taxon>
    </lineage>
</organism>
<dbReference type="Proteomes" id="UP001157733">
    <property type="component" value="Chromosome"/>
</dbReference>
<proteinExistence type="predicted"/>
<keyword evidence="2" id="KW-1185">Reference proteome</keyword>
<evidence type="ECO:0000313" key="2">
    <source>
        <dbReference type="Proteomes" id="UP001157733"/>
    </source>
</evidence>
<gene>
    <name evidence="1" type="ORF">NSPWAT_1475</name>
</gene>
<accession>A0ABM9HE03</accession>